<evidence type="ECO:0000313" key="1">
    <source>
        <dbReference type="EMBL" id="NSL51179.1"/>
    </source>
</evidence>
<protein>
    <submittedName>
        <fullName evidence="1">Flagellar protein</fullName>
    </submittedName>
</protein>
<dbReference type="Pfam" id="PF12611">
    <property type="entry name" value="Flagellar_put"/>
    <property type="match status" value="1"/>
</dbReference>
<reference evidence="1" key="1">
    <citation type="submission" date="2020-06" db="EMBL/GenBank/DDBJ databases">
        <title>A novel thermopfilic bacterium from Erzurum, Turkey.</title>
        <authorList>
            <person name="Adiguzel A."/>
            <person name="Ay H."/>
            <person name="Baltaci M.O."/>
        </authorList>
    </citation>
    <scope>NUCLEOTIDE SEQUENCE</scope>
    <source>
        <strain evidence="1">P2</strain>
    </source>
</reference>
<dbReference type="EMBL" id="JABTTE010000004">
    <property type="protein sequence ID" value="NSL51179.1"/>
    <property type="molecule type" value="Genomic_DNA"/>
</dbReference>
<comment type="caution">
    <text evidence="1">The sequence shown here is derived from an EMBL/GenBank/DDBJ whole genome shotgun (WGS) entry which is preliminary data.</text>
</comment>
<dbReference type="Proteomes" id="UP000625804">
    <property type="component" value="Unassembled WGS sequence"/>
</dbReference>
<accession>A0A8J8GCU2</accession>
<keyword evidence="2" id="KW-1185">Reference proteome</keyword>
<gene>
    <name evidence="1" type="ORF">HR057_05280</name>
</gene>
<dbReference type="AlphaFoldDB" id="A0A8J8GCU2"/>
<dbReference type="RefSeq" id="WP_173730379.1">
    <property type="nucleotide sequence ID" value="NZ_JABTTE010000004.1"/>
</dbReference>
<evidence type="ECO:0000313" key="2">
    <source>
        <dbReference type="Proteomes" id="UP000625804"/>
    </source>
</evidence>
<dbReference type="NCBIfam" id="TIGR02530">
    <property type="entry name" value="flg_new"/>
    <property type="match status" value="1"/>
</dbReference>
<name>A0A8J8GCU2_9BACI</name>
<keyword evidence="1" id="KW-0969">Cilium</keyword>
<organism evidence="1 2">
    <name type="scientific">Calidifontibacillus erzurumensis</name>
    <dbReference type="NCBI Taxonomy" id="2741433"/>
    <lineage>
        <taxon>Bacteria</taxon>
        <taxon>Bacillati</taxon>
        <taxon>Bacillota</taxon>
        <taxon>Bacilli</taxon>
        <taxon>Bacillales</taxon>
        <taxon>Bacillaceae</taxon>
        <taxon>Calidifontibacillus/Schinkia group</taxon>
        <taxon>Calidifontibacillus</taxon>
    </lineage>
</organism>
<sequence>MDYRINQLAYHPLSQIKKQQPKKQVEQQGPSFKQILGTFQGETSLKISKHAEKRLNERNIHIDKHLWYKIAEKVNEAKSKGISDSLVVTENAALIVNTKNNTVITAMDRKEASSQIFTNINGTILL</sequence>
<dbReference type="InterPro" id="IPR013367">
    <property type="entry name" value="Flagellar_put"/>
</dbReference>
<keyword evidence="1" id="KW-0282">Flagellum</keyword>
<keyword evidence="1" id="KW-0966">Cell projection</keyword>
<proteinExistence type="predicted"/>